<dbReference type="EMBL" id="CABFNB010000125">
    <property type="protein sequence ID" value="VTZ64353.1"/>
    <property type="molecule type" value="Genomic_DNA"/>
</dbReference>
<evidence type="ECO:0000313" key="1">
    <source>
        <dbReference type="EMBL" id="PLT95998.1"/>
    </source>
</evidence>
<keyword evidence="3" id="KW-1185">Reference proteome</keyword>
<dbReference type="Proteomes" id="UP000507954">
    <property type="component" value="Unassembled WGS sequence"/>
</dbReference>
<dbReference type="AlphaFoldDB" id="A0A508X8Y6"/>
<accession>A0A508X8Y6</accession>
<gene>
    <name evidence="1" type="ORF">BMJ33_28950</name>
    <name evidence="2" type="ORF">EMEDMD4_570233</name>
</gene>
<dbReference type="EMBL" id="NBUC01000147">
    <property type="protein sequence ID" value="PLT95998.1"/>
    <property type="molecule type" value="Genomic_DNA"/>
</dbReference>
<evidence type="ECO:0000313" key="2">
    <source>
        <dbReference type="EMBL" id="VTZ64353.1"/>
    </source>
</evidence>
<reference evidence="1" key="1">
    <citation type="submission" date="2017-04" db="EMBL/GenBank/DDBJ databases">
        <authorList>
            <person name="Porter S."/>
            <person name="Friesen M.L."/>
            <person name="Faber-Hammond J."/>
        </authorList>
    </citation>
    <scope>NUCLEOTIDE SEQUENCE</scope>
    <source>
        <strain evidence="1">Str16</strain>
    </source>
</reference>
<dbReference type="Proteomes" id="UP001190825">
    <property type="component" value="Unassembled WGS sequence"/>
</dbReference>
<proteinExistence type="predicted"/>
<reference evidence="2" key="3">
    <citation type="submission" date="2019-06" db="EMBL/GenBank/DDBJ databases">
        <authorList>
            <person name="Le Quere A."/>
            <person name="Colella S."/>
        </authorList>
    </citation>
    <scope>NUCLEOTIDE SEQUENCE</scope>
    <source>
        <strain evidence="2">EmedicaeMD41</strain>
    </source>
</reference>
<organism evidence="2">
    <name type="scientific">Sinorhizobium medicae</name>
    <dbReference type="NCBI Taxonomy" id="110321"/>
    <lineage>
        <taxon>Bacteria</taxon>
        <taxon>Pseudomonadati</taxon>
        <taxon>Pseudomonadota</taxon>
        <taxon>Alphaproteobacteria</taxon>
        <taxon>Hyphomicrobiales</taxon>
        <taxon>Rhizobiaceae</taxon>
        <taxon>Sinorhizobium/Ensifer group</taxon>
        <taxon>Sinorhizobium</taxon>
    </lineage>
</organism>
<name>A0A508X8Y6_9HYPH</name>
<evidence type="ECO:0000313" key="3">
    <source>
        <dbReference type="Proteomes" id="UP001190825"/>
    </source>
</evidence>
<reference evidence="1 3" key="2">
    <citation type="journal article" date="2018" name="FEMS Microbiol. Ecol.">
        <title>Co-invading symbiotic mutualists of Medicago polymorpha retain high ancestral diversity and contain diverse accessory genomes.</title>
        <authorList>
            <person name="Porter S.S."/>
            <person name="Faber-Hammond J.J."/>
            <person name="Friesen M.L."/>
        </authorList>
    </citation>
    <scope>NUCLEOTIDE SEQUENCE [LARGE SCALE GENOMIC DNA]</scope>
    <source>
        <strain evidence="1 3">Str16</strain>
    </source>
</reference>
<sequence length="65" mass="7319">MKAVENTLNSLSIDTRVMREILQRIEASQRDGAQLRRDDRVARQALLNSTSCATYFSLLSSSHGH</sequence>
<protein>
    <submittedName>
        <fullName evidence="2">Uncharacterized protein</fullName>
    </submittedName>
</protein>